<organism evidence="1">
    <name type="scientific">viral metagenome</name>
    <dbReference type="NCBI Taxonomy" id="1070528"/>
    <lineage>
        <taxon>unclassified sequences</taxon>
        <taxon>metagenomes</taxon>
        <taxon>organismal metagenomes</taxon>
    </lineage>
</organism>
<reference evidence="1" key="1">
    <citation type="journal article" date="2020" name="Nature">
        <title>Giant virus diversity and host interactions through global metagenomics.</title>
        <authorList>
            <person name="Schulz F."/>
            <person name="Roux S."/>
            <person name="Paez-Espino D."/>
            <person name="Jungbluth S."/>
            <person name="Walsh D.A."/>
            <person name="Denef V.J."/>
            <person name="McMahon K.D."/>
            <person name="Konstantinidis K.T."/>
            <person name="Eloe-Fadrosh E.A."/>
            <person name="Kyrpides N.C."/>
            <person name="Woyke T."/>
        </authorList>
    </citation>
    <scope>NUCLEOTIDE SEQUENCE</scope>
    <source>
        <strain evidence="1">GVMAG-M-3300023109-53</strain>
    </source>
</reference>
<evidence type="ECO:0000313" key="1">
    <source>
        <dbReference type="EMBL" id="QHT08745.1"/>
    </source>
</evidence>
<dbReference type="AlphaFoldDB" id="A0A6C0CZ55"/>
<dbReference type="EMBL" id="MN739500">
    <property type="protein sequence ID" value="QHT08745.1"/>
    <property type="molecule type" value="Genomic_DNA"/>
</dbReference>
<sequence length="120" mass="13733">MASTRNNNTPGDYCQQQKSYKQSLDYNEFKYSQVGRAYKNALPCMGITPSHMPREAFSQNSIEIESALFGINSTNLVNPQKPVIPQLKQLPGVSYFERLQTFMPEPLVVEKYQRPFPVPK</sequence>
<proteinExistence type="predicted"/>
<accession>A0A6C0CZ55</accession>
<name>A0A6C0CZ55_9ZZZZ</name>
<protein>
    <submittedName>
        <fullName evidence="1">Uncharacterized protein</fullName>
    </submittedName>
</protein>